<gene>
    <name evidence="2" type="ORF">S01H4_18025</name>
</gene>
<keyword evidence="1" id="KW-0812">Transmembrane</keyword>
<protein>
    <submittedName>
        <fullName evidence="2">Uncharacterized protein</fullName>
    </submittedName>
</protein>
<sequence>LYIPFTVFSIMMFLFIIFNFLSLIPIMRKIDKFSIKDFDLY</sequence>
<feature type="non-terminal residue" evidence="2">
    <location>
        <position position="1"/>
    </location>
</feature>
<evidence type="ECO:0000313" key="2">
    <source>
        <dbReference type="EMBL" id="GAG66616.1"/>
    </source>
</evidence>
<proteinExistence type="predicted"/>
<reference evidence="2" key="1">
    <citation type="journal article" date="2014" name="Front. Microbiol.">
        <title>High frequency of phylogenetically diverse reductive dehalogenase-homologous genes in deep subseafloor sedimentary metagenomes.</title>
        <authorList>
            <person name="Kawai M."/>
            <person name="Futagami T."/>
            <person name="Toyoda A."/>
            <person name="Takaki Y."/>
            <person name="Nishi S."/>
            <person name="Hori S."/>
            <person name="Arai W."/>
            <person name="Tsubouchi T."/>
            <person name="Morono Y."/>
            <person name="Uchiyama I."/>
            <person name="Ito T."/>
            <person name="Fujiyama A."/>
            <person name="Inagaki F."/>
            <person name="Takami H."/>
        </authorList>
    </citation>
    <scope>NUCLEOTIDE SEQUENCE</scope>
    <source>
        <strain evidence="2">Expedition CK06-06</strain>
    </source>
</reference>
<dbReference type="EMBL" id="BART01007971">
    <property type="protein sequence ID" value="GAG66616.1"/>
    <property type="molecule type" value="Genomic_DNA"/>
</dbReference>
<name>X1B3N5_9ZZZZ</name>
<keyword evidence="1" id="KW-1133">Transmembrane helix</keyword>
<dbReference type="AlphaFoldDB" id="X1B3N5"/>
<organism evidence="2">
    <name type="scientific">marine sediment metagenome</name>
    <dbReference type="NCBI Taxonomy" id="412755"/>
    <lineage>
        <taxon>unclassified sequences</taxon>
        <taxon>metagenomes</taxon>
        <taxon>ecological metagenomes</taxon>
    </lineage>
</organism>
<accession>X1B3N5</accession>
<keyword evidence="1" id="KW-0472">Membrane</keyword>
<feature type="transmembrane region" description="Helical" evidence="1">
    <location>
        <begin position="6"/>
        <end position="26"/>
    </location>
</feature>
<evidence type="ECO:0000256" key="1">
    <source>
        <dbReference type="SAM" id="Phobius"/>
    </source>
</evidence>
<comment type="caution">
    <text evidence="2">The sequence shown here is derived from an EMBL/GenBank/DDBJ whole genome shotgun (WGS) entry which is preliminary data.</text>
</comment>